<name>A0A848DS20_9PSEU</name>
<dbReference type="EMBL" id="JAAXKZ010000172">
    <property type="protein sequence ID" value="NMH95293.1"/>
    <property type="molecule type" value="Genomic_DNA"/>
</dbReference>
<evidence type="ECO:0000313" key="1">
    <source>
        <dbReference type="EMBL" id="NMH95293.1"/>
    </source>
</evidence>
<sequence>MAKMLDFSDFAEQRVELLPARTLMTALAPLGCRRHHHGGDTNTGGNGIVISGGTNTFNGDVSGQGGTGATYS</sequence>
<dbReference type="Proteomes" id="UP000586918">
    <property type="component" value="Unassembled WGS sequence"/>
</dbReference>
<evidence type="ECO:0000313" key="2">
    <source>
        <dbReference type="Proteomes" id="UP000586918"/>
    </source>
</evidence>
<dbReference type="AlphaFoldDB" id="A0A848DS20"/>
<gene>
    <name evidence="1" type="ORF">HF519_27810</name>
</gene>
<organism evidence="1 2">
    <name type="scientific">Pseudonocardia bannensis</name>
    <dbReference type="NCBI Taxonomy" id="630973"/>
    <lineage>
        <taxon>Bacteria</taxon>
        <taxon>Bacillati</taxon>
        <taxon>Actinomycetota</taxon>
        <taxon>Actinomycetes</taxon>
        <taxon>Pseudonocardiales</taxon>
        <taxon>Pseudonocardiaceae</taxon>
        <taxon>Pseudonocardia</taxon>
    </lineage>
</organism>
<protein>
    <submittedName>
        <fullName evidence="1">Uncharacterized protein</fullName>
    </submittedName>
</protein>
<accession>A0A848DS20</accession>
<dbReference type="RefSeq" id="WP_169415954.1">
    <property type="nucleotide sequence ID" value="NZ_JAAXKZ010000172.1"/>
</dbReference>
<reference evidence="1 2" key="1">
    <citation type="submission" date="2020-04" db="EMBL/GenBank/DDBJ databases">
        <authorList>
            <person name="Klaysubun C."/>
            <person name="Duangmal K."/>
            <person name="Lipun K."/>
        </authorList>
    </citation>
    <scope>NUCLEOTIDE SEQUENCE [LARGE SCALE GENOMIC DNA]</scope>
    <source>
        <strain evidence="1 2">DSM 45300</strain>
    </source>
</reference>
<keyword evidence="2" id="KW-1185">Reference proteome</keyword>
<proteinExistence type="predicted"/>
<comment type="caution">
    <text evidence="1">The sequence shown here is derived from an EMBL/GenBank/DDBJ whole genome shotgun (WGS) entry which is preliminary data.</text>
</comment>